<feature type="region of interest" description="Disordered" evidence="1">
    <location>
        <begin position="732"/>
        <end position="751"/>
    </location>
</feature>
<feature type="compositionally biased region" description="Low complexity" evidence="1">
    <location>
        <begin position="732"/>
        <end position="743"/>
    </location>
</feature>
<dbReference type="SMART" id="SM00325">
    <property type="entry name" value="RhoGEF"/>
    <property type="match status" value="1"/>
</dbReference>
<evidence type="ECO:0000259" key="2">
    <source>
        <dbReference type="SMART" id="SM00325"/>
    </source>
</evidence>
<evidence type="ECO:0000313" key="4">
    <source>
        <dbReference type="Proteomes" id="UP000242525"/>
    </source>
</evidence>
<accession>A0A0J9XKE3</accession>
<comment type="caution">
    <text evidence="3">The sequence shown here is derived from an EMBL/GenBank/DDBJ whole genome shotgun (WGS) entry which is preliminary data.</text>
</comment>
<protein>
    <submittedName>
        <fullName evidence="3">Similar to Saccharomyces cerevisiae YCL014W BUD3 Protein involved in bud-site selection and required for axial budding pattern</fullName>
    </submittedName>
</protein>
<dbReference type="EMBL" id="CCBN010000023">
    <property type="protein sequence ID" value="CDO57558.1"/>
    <property type="molecule type" value="Genomic_DNA"/>
</dbReference>
<evidence type="ECO:0000256" key="1">
    <source>
        <dbReference type="SAM" id="MobiDB-lite"/>
    </source>
</evidence>
<dbReference type="AlphaFoldDB" id="A0A0J9XKE3"/>
<dbReference type="Pfam" id="PF25351">
    <property type="entry name" value="PH_BUD3_C"/>
    <property type="match status" value="1"/>
</dbReference>
<gene>
    <name evidence="3" type="ORF">BN980_GECA23s00054g</name>
</gene>
<dbReference type="Proteomes" id="UP000242525">
    <property type="component" value="Unassembled WGS sequence"/>
</dbReference>
<proteinExistence type="predicted"/>
<name>A0A0J9XKE3_GEOCN</name>
<dbReference type="InterPro" id="IPR035899">
    <property type="entry name" value="DBL_dom_sf"/>
</dbReference>
<dbReference type="InterPro" id="IPR057454">
    <property type="entry name" value="Bud3_C"/>
</dbReference>
<dbReference type="SUPFAM" id="SSF48065">
    <property type="entry name" value="DBL homology domain (DH-domain)"/>
    <property type="match status" value="1"/>
</dbReference>
<dbReference type="OrthoDB" id="4066896at2759"/>
<evidence type="ECO:0000313" key="3">
    <source>
        <dbReference type="EMBL" id="CDO57558.1"/>
    </source>
</evidence>
<dbReference type="Pfam" id="PF12015">
    <property type="entry name" value="Bud3_N"/>
    <property type="match status" value="1"/>
</dbReference>
<dbReference type="GO" id="GO:0005085">
    <property type="term" value="F:guanyl-nucleotide exchange factor activity"/>
    <property type="evidence" value="ECO:0007669"/>
    <property type="project" value="InterPro"/>
</dbReference>
<sequence>MNMVKTYDTESILIDTNVNFKNSFTKLHAKEAVYFTGSDWLLGPLLAIVYKETSESKSLSIILIGRHGVFGSTNITLDSSSRYYGACLNLPMDQRNSAVRKALAIGCLRTFACMDPALKTYLTSSVKHQDFDWDETTAGTLASSLKPALGKFPNDIGNAVINSGILQQKSIKVVIIDIVYKNLREFNLHNDKLVNLFGNQLDNLFDPLAEYSPEPTELLYSSPSRSPSSRRSDDTIARNICHELLTVQSRFSTNLFNFLQDYLIPLRVKVLGGEIPGLNTQIINTIFPPTIDEVARVNNILFDALSKSIENGSYETIKACGVSVPYFYKACMRHEAATKNFTQNLRNYMSLIQRHAPFVDKFTINRIESIINCSLHLTKIKLILDRLVGSVNWSASEKVSVFQFYESAVGTIHSFGQESSILPYDSRVFTSNGRLLVELSKGWPKELEYGWINRRVVTIFDAFDVTSGDDKSLNLVFVFNDSVVILKPVNPVRSTSECGLDEPSIADIIMHSMINSVPLPELCKLDVIGWAPIEDVYMSEFGTFDLSMYITGAGLLPGLTQAIQPRYCCIFKLIHTKLNASTIARDISKAKILNKTEQFHLFYNKQPNFTTFGAVYEATHHKYEIHKSPIALYINMPMPDCALDDQNIKACIKATFYGRDHVGITIKSKMNYNIHEIVPKQRFSIEISKHISHLYNLLFVSSNTFTMEMAIQNNASLASYLITYANTRRQYPKNTKTTKSPKPGIYSSSTFVTSPAPNQAVSFRQRVSSSSSVLTKLSQKFSQEALHRKPSDSMTDSKKRFSISSFLRDKSPKLDGSATAGFEEAEMPKILPTNTVCSLTERVKEKPNTVQNRYSFPFVTEIPTVSKAAPKIGNSTVSEPKIIMEESPNFDVCEKITTSRPGSIVQTSKTFARKISASVPSTFSSKKESKLPNYSHVSLSKPAMPGSNRKDIGAVKVTSSSVVKDSESFICGTSSVAPSIDMALKTKSPSNSAFASATIPSVGVYHSIGQTPQRTSSQLSERGAQSISSSGKNWYTGLIHENSAESLETDYTSMTETSFDEESITKSAKTITSFLDTSTVSSHYQPPRVMSAETVPQLPPIIFDDSDSLLDLVAPHLLPPTPFESERKRLHKRVASTVSDDWQTISDEVSSLHIYHHHRKFSASASLKEILFANTLSELTTTENYKHLDFVQRTVDHLQATTRSLSPMPCGRKLTKHDQDRIICVESSNRTILMSCFWTLLAEKRSGPAVQQFLMLEWERRSLMRQKLGEAKPIQLWKV</sequence>
<dbReference type="STRING" id="1173061.A0A0J9XKE3"/>
<dbReference type="InterPro" id="IPR021895">
    <property type="entry name" value="Bud3_N"/>
</dbReference>
<reference evidence="3" key="1">
    <citation type="submission" date="2014-03" db="EMBL/GenBank/DDBJ databases">
        <authorList>
            <person name="Casaregola S."/>
        </authorList>
    </citation>
    <scope>NUCLEOTIDE SEQUENCE [LARGE SCALE GENOMIC DNA]</scope>
    <source>
        <strain evidence="3">CLIB 918</strain>
    </source>
</reference>
<keyword evidence="4" id="KW-1185">Reference proteome</keyword>
<dbReference type="InterPro" id="IPR000219">
    <property type="entry name" value="DH_dom"/>
</dbReference>
<feature type="domain" description="DH" evidence="2">
    <location>
        <begin position="240"/>
        <end position="417"/>
    </location>
</feature>
<organism evidence="3 4">
    <name type="scientific">Geotrichum candidum</name>
    <name type="common">Oospora lactis</name>
    <name type="synonym">Dipodascus geotrichum</name>
    <dbReference type="NCBI Taxonomy" id="1173061"/>
    <lineage>
        <taxon>Eukaryota</taxon>
        <taxon>Fungi</taxon>
        <taxon>Dikarya</taxon>
        <taxon>Ascomycota</taxon>
        <taxon>Saccharomycotina</taxon>
        <taxon>Dipodascomycetes</taxon>
        <taxon>Dipodascales</taxon>
        <taxon>Dipodascaceae</taxon>
        <taxon>Geotrichum</taxon>
    </lineage>
</organism>